<gene>
    <name evidence="2" type="ORF">T265_00016</name>
</gene>
<feature type="region of interest" description="Disordered" evidence="1">
    <location>
        <begin position="31"/>
        <end position="51"/>
    </location>
</feature>
<proteinExistence type="predicted"/>
<reference evidence="2 3" key="1">
    <citation type="submission" date="2013-11" db="EMBL/GenBank/DDBJ databases">
        <title>Opisthorchis viverrini - life in the bile duct.</title>
        <authorList>
            <person name="Young N.D."/>
            <person name="Nagarajan N."/>
            <person name="Lin S.J."/>
            <person name="Korhonen P.K."/>
            <person name="Jex A.R."/>
            <person name="Hall R.S."/>
            <person name="Safavi-Hemami H."/>
            <person name="Kaewkong W."/>
            <person name="Bertrand D."/>
            <person name="Gao S."/>
            <person name="Seet Q."/>
            <person name="Wongkham S."/>
            <person name="Teh B.T."/>
            <person name="Wongkham C."/>
            <person name="Intapan P.M."/>
            <person name="Maleewong W."/>
            <person name="Yang X."/>
            <person name="Hu M."/>
            <person name="Wang Z."/>
            <person name="Hofmann A."/>
            <person name="Sternberg P.W."/>
            <person name="Tan P."/>
            <person name="Wang J."/>
            <person name="Gasser R.B."/>
        </authorList>
    </citation>
    <scope>NUCLEOTIDE SEQUENCE [LARGE SCALE GENOMIC DNA]</scope>
</reference>
<organism evidence="2 3">
    <name type="scientific">Opisthorchis viverrini</name>
    <name type="common">Southeast Asian liver fluke</name>
    <dbReference type="NCBI Taxonomy" id="6198"/>
    <lineage>
        <taxon>Eukaryota</taxon>
        <taxon>Metazoa</taxon>
        <taxon>Spiralia</taxon>
        <taxon>Lophotrochozoa</taxon>
        <taxon>Platyhelminthes</taxon>
        <taxon>Trematoda</taxon>
        <taxon>Digenea</taxon>
        <taxon>Opisthorchiida</taxon>
        <taxon>Opisthorchiata</taxon>
        <taxon>Opisthorchiidae</taxon>
        <taxon>Opisthorchis</taxon>
    </lineage>
</organism>
<dbReference type="GeneID" id="20314204"/>
<evidence type="ECO:0000313" key="3">
    <source>
        <dbReference type="Proteomes" id="UP000054324"/>
    </source>
</evidence>
<protein>
    <submittedName>
        <fullName evidence="2">Uncharacterized protein</fullName>
    </submittedName>
</protein>
<dbReference type="EMBL" id="KL596619">
    <property type="protein sequence ID" value="KER34138.1"/>
    <property type="molecule type" value="Genomic_DNA"/>
</dbReference>
<sequence>MAPILNHLSVILKQVFEVESILPGAEKSKNRASPFLAFPPRRKPQNDKNISIPGDEAIVTPIYKTGDRLSPSSYRPITFTSMPWYLILTYALFEQSLANRRFPVDPENTRRGRSKKVF</sequence>
<name>A0A075A366_OPIVI</name>
<dbReference type="RefSeq" id="XP_009161937.1">
    <property type="nucleotide sequence ID" value="XM_009163673.1"/>
</dbReference>
<dbReference type="OrthoDB" id="276744at2759"/>
<dbReference type="Proteomes" id="UP000054324">
    <property type="component" value="Unassembled WGS sequence"/>
</dbReference>
<accession>A0A075A366</accession>
<evidence type="ECO:0000313" key="2">
    <source>
        <dbReference type="EMBL" id="KER34138.1"/>
    </source>
</evidence>
<evidence type="ECO:0000256" key="1">
    <source>
        <dbReference type="SAM" id="MobiDB-lite"/>
    </source>
</evidence>
<dbReference type="KEGG" id="ovi:T265_00016"/>
<dbReference type="CTD" id="20314204"/>
<keyword evidence="3" id="KW-1185">Reference proteome</keyword>
<dbReference type="AlphaFoldDB" id="A0A075A366"/>